<dbReference type="InterPro" id="IPR027417">
    <property type="entry name" value="P-loop_NTPase"/>
</dbReference>
<dbReference type="Pfam" id="PF06745">
    <property type="entry name" value="ATPase"/>
    <property type="match status" value="1"/>
</dbReference>
<comment type="function">
    <text evidence="11">Plays a role in repairing double-strand DNA breaks, probably involving stabilizing or processing branched DNA or blocked replication forks.</text>
</comment>
<dbReference type="SUPFAM" id="SSF54211">
    <property type="entry name" value="Ribosomal protein S5 domain 2-like"/>
    <property type="match status" value="1"/>
</dbReference>
<dbReference type="InterPro" id="IPR003593">
    <property type="entry name" value="AAA+_ATPase"/>
</dbReference>
<comment type="function">
    <text evidence="13">DNA-dependent ATPase involved in processing of recombination intermediates, plays a role in repairing DNA breaks. Stimulates the branch migration of RecA-mediated strand transfer reactions, allowing the 3' invading strand to extend heteroduplex DNA faster. Binds ssDNA in the presence of ADP but not other nucleotides, has ATPase activity that is stimulated by ssDNA and various branched DNA structures, but inhibited by SSB. Does not have RecA's homology-searching function.</text>
</comment>
<keyword evidence="9 11" id="KW-0238">DNA-binding</keyword>
<dbReference type="Gene3D" id="3.30.230.10">
    <property type="match status" value="1"/>
</dbReference>
<comment type="caution">
    <text evidence="15">The sequence shown here is derived from an EMBL/GenBank/DDBJ whole genome shotgun (WGS) entry which is preliminary data.</text>
</comment>
<feature type="region of interest" description="Lon-protease-like" evidence="11">
    <location>
        <begin position="363"/>
        <end position="449"/>
    </location>
</feature>
<keyword evidence="2 11" id="KW-0547">Nucleotide-binding</keyword>
<keyword evidence="3 11" id="KW-0227">DNA damage</keyword>
<evidence type="ECO:0000313" key="15">
    <source>
        <dbReference type="EMBL" id="PIU74175.1"/>
    </source>
</evidence>
<dbReference type="GO" id="GO:0008270">
    <property type="term" value="F:zinc ion binding"/>
    <property type="evidence" value="ECO:0007669"/>
    <property type="project" value="UniProtKB-KW"/>
</dbReference>
<accession>A0A2M7AU63</accession>
<evidence type="ECO:0000256" key="1">
    <source>
        <dbReference type="ARBA" id="ARBA00022723"/>
    </source>
</evidence>
<keyword evidence="6 13" id="KW-0862">Zinc</keyword>
<dbReference type="PANTHER" id="PTHR32472:SF10">
    <property type="entry name" value="DNA REPAIR PROTEIN RADA-LIKE PROTEIN"/>
    <property type="match status" value="1"/>
</dbReference>
<name>A0A2M7AU63_9BACT</name>
<dbReference type="InterPro" id="IPR014774">
    <property type="entry name" value="KaiC-like_dom"/>
</dbReference>
<dbReference type="InterPro" id="IPR020588">
    <property type="entry name" value="RecA_ATP-bd"/>
</dbReference>
<dbReference type="PRINTS" id="PR01874">
    <property type="entry name" value="DNAREPAIRADA"/>
</dbReference>
<evidence type="ECO:0000256" key="11">
    <source>
        <dbReference type="HAMAP-Rule" id="MF_01498"/>
    </source>
</evidence>
<evidence type="ECO:0000256" key="8">
    <source>
        <dbReference type="ARBA" id="ARBA00023016"/>
    </source>
</evidence>
<organism evidence="15 16">
    <name type="scientific">Candidatus Roizmanbacteria bacterium CG06_land_8_20_14_3_00_34_14</name>
    <dbReference type="NCBI Taxonomy" id="1974848"/>
    <lineage>
        <taxon>Bacteria</taxon>
        <taxon>Candidatus Roizmaniibacteriota</taxon>
    </lineage>
</organism>
<evidence type="ECO:0000256" key="9">
    <source>
        <dbReference type="ARBA" id="ARBA00023125"/>
    </source>
</evidence>
<evidence type="ECO:0000256" key="5">
    <source>
        <dbReference type="ARBA" id="ARBA00022801"/>
    </source>
</evidence>
<dbReference type="Proteomes" id="UP000229001">
    <property type="component" value="Unassembled WGS sequence"/>
</dbReference>
<evidence type="ECO:0000256" key="13">
    <source>
        <dbReference type="RuleBase" id="RU003555"/>
    </source>
</evidence>
<dbReference type="GO" id="GO:0000725">
    <property type="term" value="P:recombinational repair"/>
    <property type="evidence" value="ECO:0007669"/>
    <property type="project" value="UniProtKB-UniRule"/>
</dbReference>
<comment type="domain">
    <text evidence="11">The middle region has homology to RecA with ATPase motifs including the RadA KNRFG motif, while the C-terminus is homologous to Lon protease.</text>
</comment>
<dbReference type="PROSITE" id="PS50162">
    <property type="entry name" value="RECA_2"/>
    <property type="match status" value="1"/>
</dbReference>
<feature type="domain" description="RecA family profile 1" evidence="14">
    <location>
        <begin position="82"/>
        <end position="228"/>
    </location>
</feature>
<keyword evidence="5" id="KW-0378">Hydrolase</keyword>
<evidence type="ECO:0000313" key="16">
    <source>
        <dbReference type="Proteomes" id="UP000229001"/>
    </source>
</evidence>
<dbReference type="SMART" id="SM00382">
    <property type="entry name" value="AAA"/>
    <property type="match status" value="1"/>
</dbReference>
<dbReference type="InterPro" id="IPR014721">
    <property type="entry name" value="Ribsml_uS5_D2-typ_fold_subgr"/>
</dbReference>
<gene>
    <name evidence="11" type="primary">radA</name>
    <name evidence="15" type="ORF">COS77_02980</name>
</gene>
<reference evidence="16" key="1">
    <citation type="submission" date="2017-09" db="EMBL/GenBank/DDBJ databases">
        <title>Depth-based differentiation of microbial function through sediment-hosted aquifers and enrichment of novel symbionts in the deep terrestrial subsurface.</title>
        <authorList>
            <person name="Probst A.J."/>
            <person name="Ladd B."/>
            <person name="Jarett J.K."/>
            <person name="Geller-Mcgrath D.E."/>
            <person name="Sieber C.M.K."/>
            <person name="Emerson J.B."/>
            <person name="Anantharaman K."/>
            <person name="Thomas B.C."/>
            <person name="Malmstrom R."/>
            <person name="Stieglmeier M."/>
            <person name="Klingl A."/>
            <person name="Woyke T."/>
            <person name="Ryan C.M."/>
            <person name="Banfield J.F."/>
        </authorList>
    </citation>
    <scope>NUCLEOTIDE SEQUENCE [LARGE SCALE GENOMIC DNA]</scope>
</reference>
<evidence type="ECO:0000256" key="10">
    <source>
        <dbReference type="ARBA" id="ARBA00023204"/>
    </source>
</evidence>
<dbReference type="AlphaFoldDB" id="A0A2M7AU63"/>
<dbReference type="GO" id="GO:0003684">
    <property type="term" value="F:damaged DNA binding"/>
    <property type="evidence" value="ECO:0007669"/>
    <property type="project" value="InterPro"/>
</dbReference>
<keyword evidence="8 11" id="KW-0346">Stress response</keyword>
<keyword evidence="1 11" id="KW-0479">Metal-binding</keyword>
<keyword evidence="4 13" id="KW-0863">Zinc-finger</keyword>
<evidence type="ECO:0000259" key="14">
    <source>
        <dbReference type="PROSITE" id="PS50162"/>
    </source>
</evidence>
<sequence>MLIGVGPPADGLEIIYFENFIMFYICSNCGFGSGSWIGKCPDCGGWNTLKEKPEFAKASSGKKGEAVKKITITSLSKIKSPTKSRLSTGIFEFDRVLGGGVVPGEVILLTGQPGIGKSTLVLQAFQNKKVLYISGEESAEQVKNRAERLSVNLDNLSFSADLQIESIIGSLEELKDEIEIVIIDSVQTIYSKDVEGPVAGVSQLKEVTKKIVNFAKQSNLPILLIGHINKEGDVAGPKTLEHFVDCVLEIEGEKISNFRLLRASKNRFGSVDEIGIFEMKQKGLSEVKNPLVFLETDKKLEPGKAIVGVAEGNRPFFFEIQTLCVPTSLMNPRRIVKGLDFNKVQLLLAVIKKNLNLPLDRFDIFVNVVGGVSIKSTGADLGFIASLISSFKNIALPANSLFVGEVGLLGEIRSSFLEEKIVEESKRLGFKKIYSSKLIKTVKDFAKQL</sequence>
<comment type="similarity">
    <text evidence="11 13">Belongs to the RecA family. RadA subfamily.</text>
</comment>
<dbReference type="CDD" id="cd01121">
    <property type="entry name" value="RadA_SMS_N"/>
    <property type="match status" value="1"/>
</dbReference>
<dbReference type="GO" id="GO:0005829">
    <property type="term" value="C:cytosol"/>
    <property type="evidence" value="ECO:0007669"/>
    <property type="project" value="TreeGrafter"/>
</dbReference>
<feature type="binding site" evidence="11">
    <location>
        <begin position="111"/>
        <end position="118"/>
    </location>
    <ligand>
        <name>ATP</name>
        <dbReference type="ChEBI" id="CHEBI:30616"/>
    </ligand>
</feature>
<evidence type="ECO:0000256" key="4">
    <source>
        <dbReference type="ARBA" id="ARBA00022771"/>
    </source>
</evidence>
<dbReference type="EMBL" id="PEVZ01000049">
    <property type="protein sequence ID" value="PIU74175.1"/>
    <property type="molecule type" value="Genomic_DNA"/>
</dbReference>
<dbReference type="FunFam" id="3.40.50.300:FF:000050">
    <property type="entry name" value="DNA repair protein RadA"/>
    <property type="match status" value="1"/>
</dbReference>
<evidence type="ECO:0000256" key="6">
    <source>
        <dbReference type="ARBA" id="ARBA00022833"/>
    </source>
</evidence>
<proteinExistence type="inferred from homology"/>
<dbReference type="GO" id="GO:0005524">
    <property type="term" value="F:ATP binding"/>
    <property type="evidence" value="ECO:0007669"/>
    <property type="project" value="UniProtKB-UniRule"/>
</dbReference>
<protein>
    <recommendedName>
        <fullName evidence="11 12">DNA repair protein RadA</fullName>
    </recommendedName>
</protein>
<dbReference type="PANTHER" id="PTHR32472">
    <property type="entry name" value="DNA REPAIR PROTEIN RADA"/>
    <property type="match status" value="1"/>
</dbReference>
<evidence type="ECO:0000256" key="2">
    <source>
        <dbReference type="ARBA" id="ARBA00022741"/>
    </source>
</evidence>
<keyword evidence="10 11" id="KW-0234">DNA repair</keyword>
<dbReference type="InterPro" id="IPR020568">
    <property type="entry name" value="Ribosomal_Su5_D2-typ_SF"/>
</dbReference>
<dbReference type="Gene3D" id="3.40.50.300">
    <property type="entry name" value="P-loop containing nucleotide triphosphate hydrolases"/>
    <property type="match status" value="1"/>
</dbReference>
<dbReference type="InterPro" id="IPR004504">
    <property type="entry name" value="DNA_repair_RadA"/>
</dbReference>
<dbReference type="NCBIfam" id="TIGR00416">
    <property type="entry name" value="sms"/>
    <property type="match status" value="1"/>
</dbReference>
<dbReference type="InterPro" id="IPR041166">
    <property type="entry name" value="Rubredoxin_2"/>
</dbReference>
<dbReference type="GO" id="GO:0016787">
    <property type="term" value="F:hydrolase activity"/>
    <property type="evidence" value="ECO:0007669"/>
    <property type="project" value="UniProtKB-KW"/>
</dbReference>
<dbReference type="GO" id="GO:0140664">
    <property type="term" value="F:ATP-dependent DNA damage sensor activity"/>
    <property type="evidence" value="ECO:0007669"/>
    <property type="project" value="InterPro"/>
</dbReference>
<keyword evidence="7 11" id="KW-0067">ATP-binding</keyword>
<dbReference type="HAMAP" id="MF_01498">
    <property type="entry name" value="RadA_bact"/>
    <property type="match status" value="1"/>
</dbReference>
<evidence type="ECO:0000256" key="7">
    <source>
        <dbReference type="ARBA" id="ARBA00022840"/>
    </source>
</evidence>
<dbReference type="SUPFAM" id="SSF52540">
    <property type="entry name" value="P-loop containing nucleoside triphosphate hydrolases"/>
    <property type="match status" value="1"/>
</dbReference>
<dbReference type="Pfam" id="PF18073">
    <property type="entry name" value="Zn_ribbon_LapB"/>
    <property type="match status" value="1"/>
</dbReference>
<evidence type="ECO:0000256" key="3">
    <source>
        <dbReference type="ARBA" id="ARBA00022763"/>
    </source>
</evidence>
<evidence type="ECO:0000256" key="12">
    <source>
        <dbReference type="NCBIfam" id="TIGR00416"/>
    </source>
</evidence>
<feature type="short sequence motif" description="RadA KNRFG motif" evidence="11">
    <location>
        <begin position="265"/>
        <end position="269"/>
    </location>
</feature>